<dbReference type="Pfam" id="PF26595">
    <property type="entry name" value="A_ENA"/>
    <property type="match status" value="1"/>
</dbReference>
<keyword evidence="2" id="KW-1185">Reference proteome</keyword>
<dbReference type="STRING" id="100884.GCA_000269565_02742"/>
<sequence length="106" mass="11398">MGMPVITPGTGSREQAITDLIESVALQEAALSHILNAEGEKIQAVVAMEGVTPEELLMVNKSVENMTNTIARLEMLLQAKLELFDLDSPITETVSQFNLLGGNKTS</sequence>
<gene>
    <name evidence="1" type="ORF">HMPREF9488_03665</name>
</gene>
<dbReference type="HOGENOM" id="CLU_121313_2_0_9"/>
<dbReference type="RefSeq" id="WP_008790747.1">
    <property type="nucleotide sequence ID" value="NZ_AKCB01000001.1"/>
</dbReference>
<evidence type="ECO:0000313" key="2">
    <source>
        <dbReference type="Proteomes" id="UP000003157"/>
    </source>
</evidence>
<organism evidence="1 2">
    <name type="scientific">Coprobacillus cateniformis</name>
    <dbReference type="NCBI Taxonomy" id="100884"/>
    <lineage>
        <taxon>Bacteria</taxon>
        <taxon>Bacillati</taxon>
        <taxon>Bacillota</taxon>
        <taxon>Erysipelotrichia</taxon>
        <taxon>Erysipelotrichales</taxon>
        <taxon>Coprobacillaceae</taxon>
        <taxon>Coprobacillus</taxon>
    </lineage>
</organism>
<dbReference type="EMBL" id="ADKX01000052">
    <property type="protein sequence ID" value="EFW03018.1"/>
    <property type="molecule type" value="Genomic_DNA"/>
</dbReference>
<evidence type="ECO:0000313" key="1">
    <source>
        <dbReference type="EMBL" id="EFW03018.1"/>
    </source>
</evidence>
<dbReference type="InterPro" id="IPR058705">
    <property type="entry name" value="A_ENA"/>
</dbReference>
<name>E7GFX2_9FIRM</name>
<reference evidence="1 2" key="1">
    <citation type="submission" date="2010-12" db="EMBL/GenBank/DDBJ databases">
        <title>The Genome Sequence of Coprobacillus sp. strain 29_1.</title>
        <authorList>
            <consortium name="The Broad Institute Genome Sequencing Platform"/>
            <person name="Earl A."/>
            <person name="Ward D."/>
            <person name="Feldgarden M."/>
            <person name="Gevers D."/>
            <person name="Daigneault M."/>
            <person name="Sibley C.D."/>
            <person name="White A."/>
            <person name="Strauss J."/>
            <person name="Allen-Vercoe E."/>
            <person name="Young S.K."/>
            <person name="Zeng Q."/>
            <person name="Gargeya S."/>
            <person name="Fitzgerald M."/>
            <person name="Haas B."/>
            <person name="Abouelleil A."/>
            <person name="Alvarado L."/>
            <person name="Arachchi H.M."/>
            <person name="Berlin A."/>
            <person name="Brown A."/>
            <person name="Chapman S.B."/>
            <person name="Chen Z."/>
            <person name="Dunbar C."/>
            <person name="Freedman E."/>
            <person name="Gearin G."/>
            <person name="Gellesch M."/>
            <person name="Goldberg J."/>
            <person name="Griggs A."/>
            <person name="Gujja S."/>
            <person name="Heilman E."/>
            <person name="Heiman D."/>
            <person name="Howarth C."/>
            <person name="Larson L."/>
            <person name="Lui A."/>
            <person name="MacDonald P.J.P."/>
            <person name="Mehta T."/>
            <person name="Montmayeur A."/>
            <person name="Murphy C."/>
            <person name="Neiman D."/>
            <person name="Pearson M."/>
            <person name="Priest M."/>
            <person name="Roberts A."/>
            <person name="Saif S."/>
            <person name="Shea T."/>
            <person name="Shenoy N."/>
            <person name="Sisk P."/>
            <person name="Stolte C."/>
            <person name="Sykes S."/>
            <person name="White J."/>
            <person name="Yandava C."/>
            <person name="Nusbaum C."/>
            <person name="Birren B."/>
        </authorList>
    </citation>
    <scope>NUCLEOTIDE SEQUENCE [LARGE SCALE GENOMIC DNA]</scope>
    <source>
        <strain evidence="1 2">29_1</strain>
    </source>
</reference>
<dbReference type="OrthoDB" id="2082444at2"/>
<dbReference type="eggNOG" id="ENOG50331VH">
    <property type="taxonomic scope" value="Bacteria"/>
</dbReference>
<dbReference type="AlphaFoldDB" id="E7GFX2"/>
<protein>
    <submittedName>
        <fullName evidence="1">Uncharacterized protein</fullName>
    </submittedName>
</protein>
<dbReference type="GeneID" id="78230549"/>
<dbReference type="Proteomes" id="UP000003157">
    <property type="component" value="Unassembled WGS sequence"/>
</dbReference>
<accession>E7GFX2</accession>
<comment type="caution">
    <text evidence="1">The sequence shown here is derived from an EMBL/GenBank/DDBJ whole genome shotgun (WGS) entry which is preliminary data.</text>
</comment>
<proteinExistence type="predicted"/>